<gene>
    <name evidence="1" type="ORF">ACFO5T_06355</name>
</gene>
<dbReference type="Pfam" id="PF13715">
    <property type="entry name" value="CarbopepD_reg_2"/>
    <property type="match status" value="1"/>
</dbReference>
<protein>
    <submittedName>
        <fullName evidence="1">Carboxypeptidase-like regulatory domain-containing protein</fullName>
    </submittedName>
</protein>
<dbReference type="SUPFAM" id="SSF49464">
    <property type="entry name" value="Carboxypeptidase regulatory domain-like"/>
    <property type="match status" value="1"/>
</dbReference>
<name>A0ABV9L8Q5_9FLAO</name>
<dbReference type="InterPro" id="IPR008969">
    <property type="entry name" value="CarboxyPept-like_regulatory"/>
</dbReference>
<dbReference type="Proteomes" id="UP001595878">
    <property type="component" value="Unassembled WGS sequence"/>
</dbReference>
<organism evidence="1 2">
    <name type="scientific">Dokdonia genika</name>
    <dbReference type="NCBI Taxonomy" id="308113"/>
    <lineage>
        <taxon>Bacteria</taxon>
        <taxon>Pseudomonadati</taxon>
        <taxon>Bacteroidota</taxon>
        <taxon>Flavobacteriia</taxon>
        <taxon>Flavobacteriales</taxon>
        <taxon>Flavobacteriaceae</taxon>
        <taxon>Dokdonia</taxon>
    </lineage>
</organism>
<evidence type="ECO:0000313" key="2">
    <source>
        <dbReference type="Proteomes" id="UP001595878"/>
    </source>
</evidence>
<reference evidence="2" key="1">
    <citation type="journal article" date="2019" name="Int. J. Syst. Evol. Microbiol.">
        <title>The Global Catalogue of Microorganisms (GCM) 10K type strain sequencing project: providing services to taxonomists for standard genome sequencing and annotation.</title>
        <authorList>
            <consortium name="The Broad Institute Genomics Platform"/>
            <consortium name="The Broad Institute Genome Sequencing Center for Infectious Disease"/>
            <person name="Wu L."/>
            <person name="Ma J."/>
        </authorList>
    </citation>
    <scope>NUCLEOTIDE SEQUENCE [LARGE SCALE GENOMIC DNA]</scope>
    <source>
        <strain evidence="2">CGMCC 4.7427</strain>
    </source>
</reference>
<evidence type="ECO:0000313" key="1">
    <source>
        <dbReference type="EMBL" id="MFC4690046.1"/>
    </source>
</evidence>
<dbReference type="RefSeq" id="WP_380032933.1">
    <property type="nucleotide sequence ID" value="NZ_JBHSHB010000008.1"/>
</dbReference>
<proteinExistence type="predicted"/>
<dbReference type="EMBL" id="JBHSHB010000008">
    <property type="protein sequence ID" value="MFC4690046.1"/>
    <property type="molecule type" value="Genomic_DNA"/>
</dbReference>
<dbReference type="Gene3D" id="2.60.40.1120">
    <property type="entry name" value="Carboxypeptidase-like, regulatory domain"/>
    <property type="match status" value="1"/>
</dbReference>
<comment type="caution">
    <text evidence="1">The sequence shown here is derived from an EMBL/GenBank/DDBJ whole genome shotgun (WGS) entry which is preliminary data.</text>
</comment>
<sequence length="252" mass="28149">MKKPIAITIPKPCHEDWAKMTPVQQGKHCAVCSKEVVDFTAFTKDALYKRVTKGNHLCGRFRKDQLDTPIYATRDKGRSFAQAAAALLVPMAMLSVTEASGQTTPETIIMGDIAPVELPVKKYDSLGIGTLSRKQNTPQKLITIKGKVRGDDKLLAEAYVLVQGTTKGTMTDCNGNYSLKTRAGETLVYFSSGFKTQKILINSQKEIIVNLKREILEEEVVVAGRIKIQDYKSFNKKLRKKRKGKKKQNKKQ</sequence>
<keyword evidence="2" id="KW-1185">Reference proteome</keyword>
<accession>A0ABV9L8Q5</accession>